<comment type="caution">
    <text evidence="1">The sequence shown here is derived from an EMBL/GenBank/DDBJ whole genome shotgun (WGS) entry which is preliminary data.</text>
</comment>
<reference evidence="1" key="1">
    <citation type="submission" date="2021-06" db="EMBL/GenBank/DDBJ databases">
        <authorList>
            <person name="Kallberg Y."/>
            <person name="Tangrot J."/>
            <person name="Rosling A."/>
        </authorList>
    </citation>
    <scope>NUCLEOTIDE SEQUENCE</scope>
    <source>
        <strain evidence="1">IL203A</strain>
    </source>
</reference>
<organism evidence="1 2">
    <name type="scientific">Dentiscutata heterogama</name>
    <dbReference type="NCBI Taxonomy" id="1316150"/>
    <lineage>
        <taxon>Eukaryota</taxon>
        <taxon>Fungi</taxon>
        <taxon>Fungi incertae sedis</taxon>
        <taxon>Mucoromycota</taxon>
        <taxon>Glomeromycotina</taxon>
        <taxon>Glomeromycetes</taxon>
        <taxon>Diversisporales</taxon>
        <taxon>Gigasporaceae</taxon>
        <taxon>Dentiscutata</taxon>
    </lineage>
</organism>
<name>A0ACA9K628_9GLOM</name>
<protein>
    <submittedName>
        <fullName evidence="1">1846_t:CDS:1</fullName>
    </submittedName>
</protein>
<sequence>MNVTPTRLIGISSNSAIKLERVYSKPSTKYYYPVGADEPQLPKRTIEQLMHIKEEPMLLPR</sequence>
<dbReference type="Proteomes" id="UP000789702">
    <property type="component" value="Unassembled WGS sequence"/>
</dbReference>
<dbReference type="EMBL" id="CAJVPU010000551">
    <property type="protein sequence ID" value="CAG8454323.1"/>
    <property type="molecule type" value="Genomic_DNA"/>
</dbReference>
<evidence type="ECO:0000313" key="1">
    <source>
        <dbReference type="EMBL" id="CAG8454323.1"/>
    </source>
</evidence>
<proteinExistence type="predicted"/>
<evidence type="ECO:0000313" key="2">
    <source>
        <dbReference type="Proteomes" id="UP000789702"/>
    </source>
</evidence>
<keyword evidence="2" id="KW-1185">Reference proteome</keyword>
<gene>
    <name evidence="1" type="ORF">DHETER_LOCUS995</name>
</gene>
<accession>A0ACA9K628</accession>